<feature type="non-terminal residue" evidence="3">
    <location>
        <position position="232"/>
    </location>
</feature>
<dbReference type="EMBL" id="JADEXN010000293">
    <property type="protein sequence ID" value="MBE9042074.1"/>
    <property type="molecule type" value="Genomic_DNA"/>
</dbReference>
<evidence type="ECO:0000256" key="1">
    <source>
        <dbReference type="SAM" id="MobiDB-lite"/>
    </source>
</evidence>
<evidence type="ECO:0000259" key="2">
    <source>
        <dbReference type="Pfam" id="PF14332"/>
    </source>
</evidence>
<dbReference type="InterPro" id="IPR025497">
    <property type="entry name" value="PatA-like_N"/>
</dbReference>
<dbReference type="AlphaFoldDB" id="A0A928VYQ3"/>
<accession>A0A928VYQ3</accession>
<feature type="region of interest" description="Disordered" evidence="1">
    <location>
        <begin position="162"/>
        <end position="232"/>
    </location>
</feature>
<evidence type="ECO:0000313" key="4">
    <source>
        <dbReference type="Proteomes" id="UP000621799"/>
    </source>
</evidence>
<protein>
    <submittedName>
        <fullName evidence="3">Two-component system response regulator</fullName>
    </submittedName>
</protein>
<evidence type="ECO:0000313" key="3">
    <source>
        <dbReference type="EMBL" id="MBE9042074.1"/>
    </source>
</evidence>
<proteinExistence type="predicted"/>
<name>A0A928VYQ3_9CYAN</name>
<dbReference type="RefSeq" id="WP_405196685.1">
    <property type="nucleotide sequence ID" value="NZ_JADEXN010000293.1"/>
</dbReference>
<dbReference type="Proteomes" id="UP000621799">
    <property type="component" value="Unassembled WGS sequence"/>
</dbReference>
<gene>
    <name evidence="3" type="ORF">IQ235_14935</name>
</gene>
<dbReference type="Pfam" id="PF14332">
    <property type="entry name" value="DUF4388"/>
    <property type="match status" value="1"/>
</dbReference>
<sequence>MTCYQPFQKLYPLSLLAKSIERQYRGGLQVYDGSVTWLVYLESGGPIYATNSIEPFERLDRHLCNLTPQVPTSVMRGQIRWLFGSPQNTPSDRPSDYKAICWLVQNHYLNAEQAAKLVEAIAKEAIETLLSVREGAYQFIELQDIAQLPKFCQLNLKDLVKKSPHRPESKPNISLTDRPGTSFASPQLFLEPHRLSPPQPTSSAPPSVRHHPHSSRPPTPAEQIASSTPTPV</sequence>
<organism evidence="3 4">
    <name type="scientific">Zarconia navalis LEGE 11467</name>
    <dbReference type="NCBI Taxonomy" id="1828826"/>
    <lineage>
        <taxon>Bacteria</taxon>
        <taxon>Bacillati</taxon>
        <taxon>Cyanobacteriota</taxon>
        <taxon>Cyanophyceae</taxon>
        <taxon>Oscillatoriophycideae</taxon>
        <taxon>Oscillatoriales</taxon>
        <taxon>Oscillatoriales incertae sedis</taxon>
        <taxon>Zarconia</taxon>
        <taxon>Zarconia navalis</taxon>
    </lineage>
</organism>
<keyword evidence="4" id="KW-1185">Reference proteome</keyword>
<reference evidence="3" key="1">
    <citation type="submission" date="2020-10" db="EMBL/GenBank/DDBJ databases">
        <authorList>
            <person name="Castelo-Branco R."/>
            <person name="Eusebio N."/>
            <person name="Adriana R."/>
            <person name="Vieira A."/>
            <person name="Brugerolle De Fraissinette N."/>
            <person name="Rezende De Castro R."/>
            <person name="Schneider M.P."/>
            <person name="Vasconcelos V."/>
            <person name="Leao P.N."/>
        </authorList>
    </citation>
    <scope>NUCLEOTIDE SEQUENCE</scope>
    <source>
        <strain evidence="3">LEGE 11467</strain>
    </source>
</reference>
<comment type="caution">
    <text evidence="3">The sequence shown here is derived from an EMBL/GenBank/DDBJ whole genome shotgun (WGS) entry which is preliminary data.</text>
</comment>
<feature type="domain" description="PatA-like N-terminal" evidence="2">
    <location>
        <begin position="22"/>
        <end position="143"/>
    </location>
</feature>